<organism evidence="1 2">
    <name type="scientific">Naegleria fowleri</name>
    <name type="common">Brain eating amoeba</name>
    <dbReference type="NCBI Taxonomy" id="5763"/>
    <lineage>
        <taxon>Eukaryota</taxon>
        <taxon>Discoba</taxon>
        <taxon>Heterolobosea</taxon>
        <taxon>Tetramitia</taxon>
        <taxon>Eutetramitia</taxon>
        <taxon>Vahlkampfiidae</taxon>
        <taxon>Naegleria</taxon>
    </lineage>
</organism>
<dbReference type="VEuPathDB" id="AmoebaDB:NF0013630"/>
<gene>
    <name evidence="1" type="ORF">FDP41_001008</name>
</gene>
<dbReference type="Proteomes" id="UP000444721">
    <property type="component" value="Unassembled WGS sequence"/>
</dbReference>
<proteinExistence type="predicted"/>
<evidence type="ECO:0000313" key="1">
    <source>
        <dbReference type="EMBL" id="KAF0979855.1"/>
    </source>
</evidence>
<dbReference type="RefSeq" id="XP_044564568.1">
    <property type="nucleotide sequence ID" value="XM_044700339.1"/>
</dbReference>
<reference evidence="1 2" key="1">
    <citation type="journal article" date="2019" name="Sci. Rep.">
        <title>Nanopore sequencing improves the draft genome of the human pathogenic amoeba Naegleria fowleri.</title>
        <authorList>
            <person name="Liechti N."/>
            <person name="Schurch N."/>
            <person name="Bruggmann R."/>
            <person name="Wittwer M."/>
        </authorList>
    </citation>
    <scope>NUCLEOTIDE SEQUENCE [LARGE SCALE GENOMIC DNA]</scope>
    <source>
        <strain evidence="1 2">ATCC 30894</strain>
    </source>
</reference>
<dbReference type="InterPro" id="IPR016181">
    <property type="entry name" value="Acyl_CoA_acyltransferase"/>
</dbReference>
<keyword evidence="2" id="KW-1185">Reference proteome</keyword>
<dbReference type="SUPFAM" id="SSF55729">
    <property type="entry name" value="Acyl-CoA N-acyltransferases (Nat)"/>
    <property type="match status" value="1"/>
</dbReference>
<accession>A0A6A5C2X0</accession>
<sequence length="366" mass="42565">MSPNTKDFYLARTMQDAIHMFVTSFGKEQNEDTIHKFEPELSPNTNMVQQVSRECILSFGSTLNSSDRRSTLQEDDEQLFWKEFTIVSHKTMNSHQMWKNLIMISLFLNDDEDGEKEQEELLKKALSIIQEKSIPFMGNFKFSFLIPIPENNSLYTKLKEKINEINKTQPRHVEVTTAMYVTKDMYCHSLLGSSREISIPSIVSHVEFLDKSSKSYLNNVKLYSETHKIAYGDEPNMKDVKFYQTAKFVIPSRNQNGEENEKFVERFIVHAKSEISSCNAPVSCCAMFYGRKAKSAFLHDVTVRPQFRQQGLAQYMTKIMMERAFFEYEMNCVTLTAVGSAKEIYHRKFGFEECGHVEYINRAFNE</sequence>
<name>A0A6A5C2X0_NAEFO</name>
<evidence type="ECO:0000313" key="2">
    <source>
        <dbReference type="Proteomes" id="UP000444721"/>
    </source>
</evidence>
<dbReference type="EMBL" id="VFQX01000022">
    <property type="protein sequence ID" value="KAF0979855.1"/>
    <property type="molecule type" value="Genomic_DNA"/>
</dbReference>
<protein>
    <submittedName>
        <fullName evidence="1">Uncharacterized protein</fullName>
    </submittedName>
</protein>
<dbReference type="AlphaFoldDB" id="A0A6A5C2X0"/>
<dbReference type="GeneID" id="68108226"/>
<dbReference type="OrthoDB" id="10333094at2759"/>
<dbReference type="Gene3D" id="3.40.630.30">
    <property type="match status" value="1"/>
</dbReference>
<dbReference type="VEuPathDB" id="AmoebaDB:FDP41_001008"/>
<dbReference type="CDD" id="cd04301">
    <property type="entry name" value="NAT_SF"/>
    <property type="match status" value="1"/>
</dbReference>
<comment type="caution">
    <text evidence="1">The sequence shown here is derived from an EMBL/GenBank/DDBJ whole genome shotgun (WGS) entry which is preliminary data.</text>
</comment>
<dbReference type="VEuPathDB" id="AmoebaDB:NfTy_049990"/>